<dbReference type="AlphaFoldDB" id="A0A7S8EC57"/>
<evidence type="ECO:0000313" key="3">
    <source>
        <dbReference type="Proteomes" id="UP000594468"/>
    </source>
</evidence>
<accession>A0A7S8EC57</accession>
<dbReference type="KEGG" id="pmet:G4Y79_07565"/>
<dbReference type="Gene3D" id="3.10.620.30">
    <property type="match status" value="1"/>
</dbReference>
<organism evidence="2 3">
    <name type="scientific">Phototrophicus methaneseepsis</name>
    <dbReference type="NCBI Taxonomy" id="2710758"/>
    <lineage>
        <taxon>Bacteria</taxon>
        <taxon>Bacillati</taxon>
        <taxon>Chloroflexota</taxon>
        <taxon>Candidatus Thermofontia</taxon>
        <taxon>Phototrophicales</taxon>
        <taxon>Phototrophicaceae</taxon>
        <taxon>Phototrophicus</taxon>
    </lineage>
</organism>
<dbReference type="SUPFAM" id="SSF54001">
    <property type="entry name" value="Cysteine proteinases"/>
    <property type="match status" value="1"/>
</dbReference>
<dbReference type="EMBL" id="CP062983">
    <property type="protein sequence ID" value="QPC84221.1"/>
    <property type="molecule type" value="Genomic_DNA"/>
</dbReference>
<dbReference type="InterPro" id="IPR038765">
    <property type="entry name" value="Papain-like_cys_pep_sf"/>
</dbReference>
<evidence type="ECO:0000259" key="1">
    <source>
        <dbReference type="SMART" id="SM00460"/>
    </source>
</evidence>
<feature type="domain" description="Transglutaminase-like" evidence="1">
    <location>
        <begin position="90"/>
        <end position="151"/>
    </location>
</feature>
<gene>
    <name evidence="2" type="ORF">G4Y79_07565</name>
</gene>
<dbReference type="Proteomes" id="UP000594468">
    <property type="component" value="Chromosome"/>
</dbReference>
<dbReference type="Pfam" id="PF01841">
    <property type="entry name" value="Transglut_core"/>
    <property type="match status" value="1"/>
</dbReference>
<dbReference type="RefSeq" id="WP_195172284.1">
    <property type="nucleotide sequence ID" value="NZ_CP062983.1"/>
</dbReference>
<reference evidence="2 3" key="1">
    <citation type="submission" date="2020-02" db="EMBL/GenBank/DDBJ databases">
        <authorList>
            <person name="Zheng R.K."/>
            <person name="Sun C.M."/>
        </authorList>
    </citation>
    <scope>NUCLEOTIDE SEQUENCE [LARGE SCALE GENOMIC DNA]</scope>
    <source>
        <strain evidence="3">rifampicinis</strain>
    </source>
</reference>
<protein>
    <submittedName>
        <fullName evidence="2">Transglutaminase domain-containing protein</fullName>
    </submittedName>
</protein>
<dbReference type="InterPro" id="IPR002931">
    <property type="entry name" value="Transglutaminase-like"/>
</dbReference>
<name>A0A7S8EC57_9CHLR</name>
<keyword evidence="3" id="KW-1185">Reference proteome</keyword>
<sequence length="300" mass="34202">MPDTLSFYREHSPFTDPGEYAYLYDAIPDDVDSMAQAVQGLVYHYFAGQWTFGYQVPPERQPEIDLRYAQRMLARLMELDDAPLRKPREHANKIVGCCRDFATLFCSIARHKGIPCRVRYGFGAYFGDFYGDHVITDYWNGERWVLVDPQMGPEMVQNLHLTFDVMDVPRDQFIIGGDAWQMIRHENADPDQFCVSPDIEQPRGAHYVMSHVLQDLAGLNKAECLCWDSWGLSETIAEDALMTDEATVALIDEVAQLTRENNPDLAALQRLYAEQAFTFNGTVISYSPAEQNPLEVALNL</sequence>
<proteinExistence type="predicted"/>
<dbReference type="SMART" id="SM00460">
    <property type="entry name" value="TGc"/>
    <property type="match status" value="1"/>
</dbReference>
<evidence type="ECO:0000313" key="2">
    <source>
        <dbReference type="EMBL" id="QPC84221.1"/>
    </source>
</evidence>